<dbReference type="Pfam" id="PF20163">
    <property type="entry name" value="DUF6536"/>
    <property type="match status" value="1"/>
</dbReference>
<keyword evidence="1" id="KW-1133">Transmembrane helix</keyword>
<comment type="caution">
    <text evidence="3">The sequence shown here is derived from an EMBL/GenBank/DDBJ whole genome shotgun (WGS) entry which is preliminary data.</text>
</comment>
<feature type="transmembrane region" description="Helical" evidence="1">
    <location>
        <begin position="133"/>
        <end position="150"/>
    </location>
</feature>
<dbReference type="AlphaFoldDB" id="A0A7C8I5M3"/>
<feature type="transmembrane region" description="Helical" evidence="1">
    <location>
        <begin position="26"/>
        <end position="51"/>
    </location>
</feature>
<evidence type="ECO:0000259" key="2">
    <source>
        <dbReference type="Pfam" id="PF20163"/>
    </source>
</evidence>
<organism evidence="3 4">
    <name type="scientific">Massariosphaeria phaeospora</name>
    <dbReference type="NCBI Taxonomy" id="100035"/>
    <lineage>
        <taxon>Eukaryota</taxon>
        <taxon>Fungi</taxon>
        <taxon>Dikarya</taxon>
        <taxon>Ascomycota</taxon>
        <taxon>Pezizomycotina</taxon>
        <taxon>Dothideomycetes</taxon>
        <taxon>Pleosporomycetidae</taxon>
        <taxon>Pleosporales</taxon>
        <taxon>Pleosporales incertae sedis</taxon>
        <taxon>Massariosphaeria</taxon>
    </lineage>
</organism>
<keyword evidence="1" id="KW-0812">Transmembrane</keyword>
<evidence type="ECO:0000313" key="3">
    <source>
        <dbReference type="EMBL" id="KAF2871414.1"/>
    </source>
</evidence>
<feature type="transmembrane region" description="Helical" evidence="1">
    <location>
        <begin position="493"/>
        <end position="512"/>
    </location>
</feature>
<reference evidence="3 4" key="1">
    <citation type="submission" date="2020-01" db="EMBL/GenBank/DDBJ databases">
        <authorList>
            <consortium name="DOE Joint Genome Institute"/>
            <person name="Haridas S."/>
            <person name="Albert R."/>
            <person name="Binder M."/>
            <person name="Bloem J."/>
            <person name="Labutti K."/>
            <person name="Salamov A."/>
            <person name="Andreopoulos B."/>
            <person name="Baker S.E."/>
            <person name="Barry K."/>
            <person name="Bills G."/>
            <person name="Bluhm B.H."/>
            <person name="Cannon C."/>
            <person name="Castanera R."/>
            <person name="Culley D.E."/>
            <person name="Daum C."/>
            <person name="Ezra D."/>
            <person name="Gonzalez J.B."/>
            <person name="Henrissat B."/>
            <person name="Kuo A."/>
            <person name="Liang C."/>
            <person name="Lipzen A."/>
            <person name="Lutzoni F."/>
            <person name="Magnuson J."/>
            <person name="Mondo S."/>
            <person name="Nolan M."/>
            <person name="Ohm R."/>
            <person name="Pangilinan J."/>
            <person name="Park H.-J.H."/>
            <person name="Ramirez L."/>
            <person name="Alfaro M."/>
            <person name="Sun H."/>
            <person name="Tritt A."/>
            <person name="Yoshinaga Y."/>
            <person name="Zwiers L.-H.L."/>
            <person name="Turgeon B.G."/>
            <person name="Goodwin S.B."/>
            <person name="Spatafora J.W."/>
            <person name="Crous P.W."/>
            <person name="Grigoriev I.V."/>
        </authorList>
    </citation>
    <scope>NUCLEOTIDE SEQUENCE [LARGE SCALE GENOMIC DNA]</scope>
    <source>
        <strain evidence="3 4">CBS 611.86</strain>
    </source>
</reference>
<dbReference type="PANTHER" id="PTHR35395">
    <property type="entry name" value="DUF6536 DOMAIN-CONTAINING PROTEIN"/>
    <property type="match status" value="1"/>
</dbReference>
<protein>
    <recommendedName>
        <fullName evidence="2">DUF6536 domain-containing protein</fullName>
    </recommendedName>
</protein>
<accession>A0A7C8I5M3</accession>
<name>A0A7C8I5M3_9PLEO</name>
<evidence type="ECO:0000256" key="1">
    <source>
        <dbReference type="SAM" id="Phobius"/>
    </source>
</evidence>
<evidence type="ECO:0000313" key="4">
    <source>
        <dbReference type="Proteomes" id="UP000481861"/>
    </source>
</evidence>
<keyword evidence="1" id="KW-0472">Membrane</keyword>
<sequence>MDTGGDADNISKNPRKLNRYTGGWRFGATNGAVLTCIVLLINLVVTIWSSAHDGSDEKLLYEGNCEHVRRLNSMLHLLINIFSTVLLSASNYSMQCLSAPTRKEVDRAHAKGAWLDIGVPSVRNLTHISKKRVVLWAMLGLSSLPLHLFYNSVVFSSIASNGYSVFSVSQSFIDDPECFHCDKFQDLVQSHGIRTYPNFIQSLHQDARDGTLERLENAECIDEYAQTIQSNRRNLLLVAGDDKYPSPNQNPRFNNTKVFNADQSYPADFLYPYRWLCSGLEHSPSNSDECVESLLEVKKNPQTWKIGSREGYTQVTYPIDYCLSERPNSHCKLQFSLPIAVLVIVLNALKAAVIFYTVFGVEEDPLLTVGDAVSSFMEKEDMVTRDMCLLTMKDVKRSEYRFSTLPKQWTKTTPRWRDVTSKERRVAAFTLSAVALTIVSVLLGLGIQSLPGSRSLSAIAELGFGTIDPRIAIRWGYTSTISNTLLANLPQPILSFIYFTYNGLFTCMLLGYEWSLYAHQRKGLRVSAAPRGAQRSTYFLQLPYRFALPLMALSGLLHWLVSQSIFLLAIDFYDYAGSRTVGKDGLPGGFKTCGYSPIAIISVIIVAVITLLMGFGFGWIPFKPGINLAGSCSAAISAACHDTEWANGGGREASAQDLQWGVVSRTNDGIGHCCFSVREVELPRDGELYAGYSKID</sequence>
<dbReference type="Proteomes" id="UP000481861">
    <property type="component" value="Unassembled WGS sequence"/>
</dbReference>
<dbReference type="PANTHER" id="PTHR35395:SF1">
    <property type="entry name" value="DUF6536 DOMAIN-CONTAINING PROTEIN"/>
    <property type="match status" value="1"/>
</dbReference>
<gene>
    <name evidence="3" type="ORF">BDV95DRAFT_606853</name>
</gene>
<feature type="transmembrane region" description="Helical" evidence="1">
    <location>
        <begin position="546"/>
        <end position="570"/>
    </location>
</feature>
<dbReference type="OrthoDB" id="5429634at2759"/>
<keyword evidence="4" id="KW-1185">Reference proteome</keyword>
<proteinExistence type="predicted"/>
<dbReference type="InterPro" id="IPR046623">
    <property type="entry name" value="DUF6536"/>
</dbReference>
<feature type="transmembrane region" description="Helical" evidence="1">
    <location>
        <begin position="426"/>
        <end position="447"/>
    </location>
</feature>
<feature type="transmembrane region" description="Helical" evidence="1">
    <location>
        <begin position="71"/>
        <end position="93"/>
    </location>
</feature>
<feature type="transmembrane region" description="Helical" evidence="1">
    <location>
        <begin position="598"/>
        <end position="620"/>
    </location>
</feature>
<feature type="domain" description="DUF6536" evidence="2">
    <location>
        <begin position="24"/>
        <end position="173"/>
    </location>
</feature>
<feature type="transmembrane region" description="Helical" evidence="1">
    <location>
        <begin position="335"/>
        <end position="359"/>
    </location>
</feature>
<dbReference type="EMBL" id="JAADJZ010000011">
    <property type="protein sequence ID" value="KAF2871414.1"/>
    <property type="molecule type" value="Genomic_DNA"/>
</dbReference>